<comment type="caution">
    <text evidence="3">The sequence shown here is derived from an EMBL/GenBank/DDBJ whole genome shotgun (WGS) entry which is preliminary data.</text>
</comment>
<sequence>MSSSAAGVPARKYNKRKTVPVRADGYHLAAKPSTDQTGLAYTSLMNSIVTGQEARLPLVNLGDAPLFVRKGTLLGHLHPVRITEDPKVFCTDATVKSTNGNSAGTHRNSAILLADLLGDTPVVQEPENPKIPDGYPYHLPNMEPPPQVRQADISDHWGKSAKEAFTIHPDTGLLYYDDGENMRLCLPTAEIPTVCEMMHDDRAHVGGAWRLYQFMRQVVFFHNMRRTLADYVARCPECQKSKPRRGLPYGDMVAVETPKRPLDSLCLDFVSGLPEASDGADSNTILLITDKFTKFIRYIIGRTDWTAKDWANAYLQQIYPQWGMPLVFVHDLDPLLVSELWTSLCAAANAKCRTSAAYHHQANGQSERSVQTLVIALRATMGGLFKQDEWTLRLPHVVFCLNSACSSSTNVSPYEALYGRPPSHFLSPASVDNPQGFGEQQKVIRQEAWDQIKLAEARIKIYYDQRHITPPEINVKDLVYVKLAKPAEDGYHYNNQSKISHRRAGPFTVPLSFVVRQVTITVAKVGKDV</sequence>
<keyword evidence="4" id="KW-1185">Reference proteome</keyword>
<dbReference type="PANTHER" id="PTHR37984">
    <property type="entry name" value="PROTEIN CBG26694"/>
    <property type="match status" value="1"/>
</dbReference>
<dbReference type="InterPro" id="IPR036397">
    <property type="entry name" value="RNaseH_sf"/>
</dbReference>
<proteinExistence type="predicted"/>
<dbReference type="PROSITE" id="PS50994">
    <property type="entry name" value="INTEGRASE"/>
    <property type="match status" value="1"/>
</dbReference>
<dbReference type="GO" id="GO:0005634">
    <property type="term" value="C:nucleus"/>
    <property type="evidence" value="ECO:0007669"/>
    <property type="project" value="UniProtKB-ARBA"/>
</dbReference>
<accession>A0AA35VD67</accession>
<evidence type="ECO:0000256" key="1">
    <source>
        <dbReference type="ARBA" id="ARBA00022884"/>
    </source>
</evidence>
<evidence type="ECO:0000313" key="3">
    <source>
        <dbReference type="EMBL" id="CAI6100631.1"/>
    </source>
</evidence>
<dbReference type="AlphaFoldDB" id="A0AA35VD67"/>
<dbReference type="InterPro" id="IPR041588">
    <property type="entry name" value="Integrase_H2C2"/>
</dbReference>
<organism evidence="3 4">
    <name type="scientific">Clonostachys chloroleuca</name>
    <dbReference type="NCBI Taxonomy" id="1926264"/>
    <lineage>
        <taxon>Eukaryota</taxon>
        <taxon>Fungi</taxon>
        <taxon>Dikarya</taxon>
        <taxon>Ascomycota</taxon>
        <taxon>Pezizomycotina</taxon>
        <taxon>Sordariomycetes</taxon>
        <taxon>Hypocreomycetidae</taxon>
        <taxon>Hypocreales</taxon>
        <taxon>Bionectriaceae</taxon>
        <taxon>Clonostachys</taxon>
    </lineage>
</organism>
<dbReference type="Gene3D" id="3.30.420.10">
    <property type="entry name" value="Ribonuclease H-like superfamily/Ribonuclease H"/>
    <property type="match status" value="1"/>
</dbReference>
<gene>
    <name evidence="3" type="ORF">CCHLO57077_00006663</name>
</gene>
<dbReference type="InterPro" id="IPR012337">
    <property type="entry name" value="RNaseH-like_sf"/>
</dbReference>
<dbReference type="GO" id="GO:0015074">
    <property type="term" value="P:DNA integration"/>
    <property type="evidence" value="ECO:0007669"/>
    <property type="project" value="InterPro"/>
</dbReference>
<dbReference type="InterPro" id="IPR050951">
    <property type="entry name" value="Retrovirus_Pol_polyprotein"/>
</dbReference>
<dbReference type="Proteomes" id="UP001160390">
    <property type="component" value="Unassembled WGS sequence"/>
</dbReference>
<reference evidence="3" key="1">
    <citation type="submission" date="2023-01" db="EMBL/GenBank/DDBJ databases">
        <authorList>
            <person name="Piombo E."/>
        </authorList>
    </citation>
    <scope>NUCLEOTIDE SEQUENCE</scope>
</reference>
<dbReference type="PANTHER" id="PTHR37984:SF5">
    <property type="entry name" value="PROTEIN NYNRIN-LIKE"/>
    <property type="match status" value="1"/>
</dbReference>
<dbReference type="SUPFAM" id="SSF53098">
    <property type="entry name" value="Ribonuclease H-like"/>
    <property type="match status" value="1"/>
</dbReference>
<protein>
    <recommendedName>
        <fullName evidence="2">Integrase catalytic domain-containing protein</fullName>
    </recommendedName>
</protein>
<feature type="domain" description="Integrase catalytic" evidence="2">
    <location>
        <begin position="257"/>
        <end position="421"/>
    </location>
</feature>
<evidence type="ECO:0000259" key="2">
    <source>
        <dbReference type="PROSITE" id="PS50994"/>
    </source>
</evidence>
<evidence type="ECO:0000313" key="4">
    <source>
        <dbReference type="Proteomes" id="UP001160390"/>
    </source>
</evidence>
<dbReference type="InterPro" id="IPR001584">
    <property type="entry name" value="Integrase_cat-core"/>
</dbReference>
<dbReference type="Gene3D" id="1.10.340.70">
    <property type="match status" value="1"/>
</dbReference>
<dbReference type="Pfam" id="PF17921">
    <property type="entry name" value="Integrase_H2C2"/>
    <property type="match status" value="1"/>
</dbReference>
<keyword evidence="1" id="KW-0694">RNA-binding</keyword>
<dbReference type="EMBL" id="CABFNP030001353">
    <property type="protein sequence ID" value="CAI6100631.1"/>
    <property type="molecule type" value="Genomic_DNA"/>
</dbReference>
<dbReference type="GO" id="GO:0003723">
    <property type="term" value="F:RNA binding"/>
    <property type="evidence" value="ECO:0007669"/>
    <property type="project" value="UniProtKB-KW"/>
</dbReference>
<name>A0AA35VD67_9HYPO</name>